<comment type="caution">
    <text evidence="2">The sequence shown here is derived from an EMBL/GenBank/DDBJ whole genome shotgun (WGS) entry which is preliminary data.</text>
</comment>
<gene>
    <name evidence="2" type="ORF">A3C26_01700</name>
</gene>
<dbReference type="PANTHER" id="PTHR37309:SF1">
    <property type="entry name" value="SLR0284 PROTEIN"/>
    <property type="match status" value="1"/>
</dbReference>
<feature type="transmembrane region" description="Helical" evidence="1">
    <location>
        <begin position="111"/>
        <end position="132"/>
    </location>
</feature>
<organism evidence="2 3">
    <name type="scientific">Candidatus Daviesbacteria bacterium RIFCSPHIGHO2_02_FULL_39_12</name>
    <dbReference type="NCBI Taxonomy" id="1797770"/>
    <lineage>
        <taxon>Bacteria</taxon>
        <taxon>Candidatus Daviesiibacteriota</taxon>
    </lineage>
</organism>
<feature type="transmembrane region" description="Helical" evidence="1">
    <location>
        <begin position="33"/>
        <end position="52"/>
    </location>
</feature>
<name>A0A1F5JAN9_9BACT</name>
<proteinExistence type="predicted"/>
<dbReference type="PANTHER" id="PTHR37309">
    <property type="entry name" value="SLR0284 PROTEIN"/>
    <property type="match status" value="1"/>
</dbReference>
<sequence length="133" mass="14759">MKTLLRYFLINLVSLLATTKIITGLTYTGGIKSLLIGALAFMAINLILVPLLKILFLPLNLLTVGLFAWLVNVLALYALTTIVSDFQLLPFFFEGATIAGVNFPSMELTTFWVAVVASFLINIITHFLQWLVH</sequence>
<dbReference type="Pfam" id="PF04020">
    <property type="entry name" value="Phage_holin_4_2"/>
    <property type="match status" value="1"/>
</dbReference>
<dbReference type="InterPro" id="IPR007165">
    <property type="entry name" value="Phage_holin_4_2"/>
</dbReference>
<keyword evidence="1" id="KW-0472">Membrane</keyword>
<dbReference type="Proteomes" id="UP000177042">
    <property type="component" value="Unassembled WGS sequence"/>
</dbReference>
<reference evidence="2 3" key="1">
    <citation type="journal article" date="2016" name="Nat. Commun.">
        <title>Thousands of microbial genomes shed light on interconnected biogeochemical processes in an aquifer system.</title>
        <authorList>
            <person name="Anantharaman K."/>
            <person name="Brown C.T."/>
            <person name="Hug L.A."/>
            <person name="Sharon I."/>
            <person name="Castelle C.J."/>
            <person name="Probst A.J."/>
            <person name="Thomas B.C."/>
            <person name="Singh A."/>
            <person name="Wilkins M.J."/>
            <person name="Karaoz U."/>
            <person name="Brodie E.L."/>
            <person name="Williams K.H."/>
            <person name="Hubbard S.S."/>
            <person name="Banfield J.F."/>
        </authorList>
    </citation>
    <scope>NUCLEOTIDE SEQUENCE [LARGE SCALE GENOMIC DNA]</scope>
</reference>
<keyword evidence="1" id="KW-0812">Transmembrane</keyword>
<dbReference type="EMBL" id="MFCX01000022">
    <property type="protein sequence ID" value="OGE25658.1"/>
    <property type="molecule type" value="Genomic_DNA"/>
</dbReference>
<keyword evidence="1" id="KW-1133">Transmembrane helix</keyword>
<feature type="transmembrane region" description="Helical" evidence="1">
    <location>
        <begin position="59"/>
        <end position="79"/>
    </location>
</feature>
<accession>A0A1F5JAN9</accession>
<evidence type="ECO:0000256" key="1">
    <source>
        <dbReference type="SAM" id="Phobius"/>
    </source>
</evidence>
<protein>
    <recommendedName>
        <fullName evidence="4">Phage holin family protein</fullName>
    </recommendedName>
</protein>
<evidence type="ECO:0000313" key="2">
    <source>
        <dbReference type="EMBL" id="OGE25658.1"/>
    </source>
</evidence>
<dbReference type="AlphaFoldDB" id="A0A1F5JAN9"/>
<feature type="transmembrane region" description="Helical" evidence="1">
    <location>
        <begin position="7"/>
        <end position="27"/>
    </location>
</feature>
<evidence type="ECO:0008006" key="4">
    <source>
        <dbReference type="Google" id="ProtNLM"/>
    </source>
</evidence>
<evidence type="ECO:0000313" key="3">
    <source>
        <dbReference type="Proteomes" id="UP000177042"/>
    </source>
</evidence>